<dbReference type="GO" id="GO:0055085">
    <property type="term" value="P:transmembrane transport"/>
    <property type="evidence" value="ECO:0007669"/>
    <property type="project" value="InterPro"/>
</dbReference>
<accession>A0A381XSR6</accession>
<dbReference type="Gene3D" id="1.10.3720.10">
    <property type="entry name" value="MetI-like"/>
    <property type="match status" value="1"/>
</dbReference>
<reference evidence="9" key="1">
    <citation type="submission" date="2018-05" db="EMBL/GenBank/DDBJ databases">
        <authorList>
            <person name="Lanie J.A."/>
            <person name="Ng W.-L."/>
            <person name="Kazmierczak K.M."/>
            <person name="Andrzejewski T.M."/>
            <person name="Davidsen T.M."/>
            <person name="Wayne K.J."/>
            <person name="Tettelin H."/>
            <person name="Glass J.I."/>
            <person name="Rusch D."/>
            <person name="Podicherti R."/>
            <person name="Tsui H.-C.T."/>
            <person name="Winkler M.E."/>
        </authorList>
    </citation>
    <scope>NUCLEOTIDE SEQUENCE</scope>
</reference>
<name>A0A381XSR6_9ZZZZ</name>
<comment type="subcellular location">
    <subcellularLocation>
        <location evidence="1">Cell membrane</location>
        <topology evidence="1">Multi-pass membrane protein</topology>
    </subcellularLocation>
</comment>
<keyword evidence="5 7" id="KW-1133">Transmembrane helix</keyword>
<dbReference type="EMBL" id="UINC01016080">
    <property type="protein sequence ID" value="SVA67247.1"/>
    <property type="molecule type" value="Genomic_DNA"/>
</dbReference>
<gene>
    <name evidence="9" type="ORF">METZ01_LOCUS120101</name>
</gene>
<dbReference type="InterPro" id="IPR035906">
    <property type="entry name" value="MetI-like_sf"/>
</dbReference>
<evidence type="ECO:0000256" key="7">
    <source>
        <dbReference type="SAM" id="Phobius"/>
    </source>
</evidence>
<feature type="domain" description="ABC transmembrane type-1" evidence="8">
    <location>
        <begin position="51"/>
        <end position="240"/>
    </location>
</feature>
<dbReference type="CDD" id="cd06261">
    <property type="entry name" value="TM_PBP2"/>
    <property type="match status" value="1"/>
</dbReference>
<proteinExistence type="predicted"/>
<sequence length="251" mass="27601">MAVFANYLTPFPEHAGPFVDIPNKIKPPSSTYFFGTDKIGRDTFSRIIFGYRTSLYLGVIVLCIAVPIGTSLGLVAGYFGGKIDSIIMRITDIFLSIPPLVLALSIMAFLKPTLTNAMIAVSMMWWPWYTRLIYNLTRSIKNEGFVVSARIVGASHFHIIFREILPNCSASLITKITLDMGFVILIGSSLSFLGLGVQPPTPDLGTMVSQGSKYLPDIWWLSVFPGLAILIIVLGFNLLGDGLKDLFDVEL</sequence>
<dbReference type="PROSITE" id="PS50928">
    <property type="entry name" value="ABC_TM1"/>
    <property type="match status" value="1"/>
</dbReference>
<feature type="transmembrane region" description="Helical" evidence="7">
    <location>
        <begin position="55"/>
        <end position="79"/>
    </location>
</feature>
<organism evidence="9">
    <name type="scientific">marine metagenome</name>
    <dbReference type="NCBI Taxonomy" id="408172"/>
    <lineage>
        <taxon>unclassified sequences</taxon>
        <taxon>metagenomes</taxon>
        <taxon>ecological metagenomes</taxon>
    </lineage>
</organism>
<evidence type="ECO:0000256" key="6">
    <source>
        <dbReference type="ARBA" id="ARBA00023136"/>
    </source>
</evidence>
<dbReference type="GO" id="GO:0005886">
    <property type="term" value="C:plasma membrane"/>
    <property type="evidence" value="ECO:0007669"/>
    <property type="project" value="UniProtKB-SubCell"/>
</dbReference>
<dbReference type="SUPFAM" id="SSF161098">
    <property type="entry name" value="MetI-like"/>
    <property type="match status" value="1"/>
</dbReference>
<evidence type="ECO:0000259" key="8">
    <source>
        <dbReference type="PROSITE" id="PS50928"/>
    </source>
</evidence>
<evidence type="ECO:0000313" key="9">
    <source>
        <dbReference type="EMBL" id="SVA67247.1"/>
    </source>
</evidence>
<keyword evidence="3" id="KW-1003">Cell membrane</keyword>
<keyword evidence="4 7" id="KW-0812">Transmembrane</keyword>
<keyword evidence="2" id="KW-0813">Transport</keyword>
<feature type="transmembrane region" description="Helical" evidence="7">
    <location>
        <begin position="177"/>
        <end position="198"/>
    </location>
</feature>
<dbReference type="InterPro" id="IPR050366">
    <property type="entry name" value="BP-dependent_transpt_permease"/>
</dbReference>
<dbReference type="Pfam" id="PF00528">
    <property type="entry name" value="BPD_transp_1"/>
    <property type="match status" value="1"/>
</dbReference>
<keyword evidence="6 7" id="KW-0472">Membrane</keyword>
<evidence type="ECO:0000256" key="2">
    <source>
        <dbReference type="ARBA" id="ARBA00022448"/>
    </source>
</evidence>
<evidence type="ECO:0000256" key="1">
    <source>
        <dbReference type="ARBA" id="ARBA00004651"/>
    </source>
</evidence>
<evidence type="ECO:0000256" key="4">
    <source>
        <dbReference type="ARBA" id="ARBA00022692"/>
    </source>
</evidence>
<evidence type="ECO:0000256" key="5">
    <source>
        <dbReference type="ARBA" id="ARBA00022989"/>
    </source>
</evidence>
<dbReference type="AlphaFoldDB" id="A0A381XSR6"/>
<dbReference type="InterPro" id="IPR000515">
    <property type="entry name" value="MetI-like"/>
</dbReference>
<evidence type="ECO:0000256" key="3">
    <source>
        <dbReference type="ARBA" id="ARBA00022475"/>
    </source>
</evidence>
<protein>
    <recommendedName>
        <fullName evidence="8">ABC transmembrane type-1 domain-containing protein</fullName>
    </recommendedName>
</protein>
<dbReference type="PANTHER" id="PTHR43386:SF1">
    <property type="entry name" value="D,D-DIPEPTIDE TRANSPORT SYSTEM PERMEASE PROTEIN DDPC-RELATED"/>
    <property type="match status" value="1"/>
</dbReference>
<dbReference type="PANTHER" id="PTHR43386">
    <property type="entry name" value="OLIGOPEPTIDE TRANSPORT SYSTEM PERMEASE PROTEIN APPC"/>
    <property type="match status" value="1"/>
</dbReference>
<feature type="transmembrane region" description="Helical" evidence="7">
    <location>
        <begin position="218"/>
        <end position="239"/>
    </location>
</feature>